<proteinExistence type="inferred from homology"/>
<feature type="region of interest" description="Disordered" evidence="7">
    <location>
        <begin position="351"/>
        <end position="433"/>
    </location>
</feature>
<dbReference type="GO" id="GO:0005524">
    <property type="term" value="F:ATP binding"/>
    <property type="evidence" value="ECO:0007669"/>
    <property type="project" value="UniProtKB-UniRule"/>
</dbReference>
<dbReference type="EMBL" id="MU155185">
    <property type="protein sequence ID" value="KAF9481038.1"/>
    <property type="molecule type" value="Genomic_DNA"/>
</dbReference>
<evidence type="ECO:0000256" key="1">
    <source>
        <dbReference type="ARBA" id="ARBA00006529"/>
    </source>
</evidence>
<evidence type="ECO:0000256" key="5">
    <source>
        <dbReference type="ARBA" id="ARBA00022840"/>
    </source>
</evidence>
<feature type="compositionally biased region" description="Low complexity" evidence="7">
    <location>
        <begin position="975"/>
        <end position="990"/>
    </location>
</feature>
<dbReference type="PROSITE" id="PS00107">
    <property type="entry name" value="PROTEIN_KINASE_ATP"/>
    <property type="match status" value="1"/>
</dbReference>
<evidence type="ECO:0000256" key="3">
    <source>
        <dbReference type="ARBA" id="ARBA00022741"/>
    </source>
</evidence>
<comment type="similarity">
    <text evidence="1">Belongs to the protein kinase superfamily. STE Ser/Thr protein kinase family. MAP kinase kinase kinase subfamily.</text>
</comment>
<dbReference type="GO" id="GO:0004709">
    <property type="term" value="F:MAP kinase kinase kinase activity"/>
    <property type="evidence" value="ECO:0007669"/>
    <property type="project" value="UniProtKB-ARBA"/>
</dbReference>
<comment type="caution">
    <text evidence="9">The sequence shown here is derived from an EMBL/GenBank/DDBJ whole genome shotgun (WGS) entry which is preliminary data.</text>
</comment>
<feature type="compositionally biased region" description="Polar residues" evidence="7">
    <location>
        <begin position="767"/>
        <end position="777"/>
    </location>
</feature>
<evidence type="ECO:0000313" key="10">
    <source>
        <dbReference type="Proteomes" id="UP000807469"/>
    </source>
</evidence>
<evidence type="ECO:0000256" key="4">
    <source>
        <dbReference type="ARBA" id="ARBA00022777"/>
    </source>
</evidence>
<feature type="compositionally biased region" description="Low complexity" evidence="7">
    <location>
        <begin position="84"/>
        <end position="94"/>
    </location>
</feature>
<feature type="compositionally biased region" description="Pro residues" evidence="7">
    <location>
        <begin position="414"/>
        <end position="425"/>
    </location>
</feature>
<dbReference type="FunFam" id="1.10.510.10:FF:000182">
    <property type="entry name" value="MAP kinase kinase kinase mkh1"/>
    <property type="match status" value="1"/>
</dbReference>
<feature type="region of interest" description="Disordered" evidence="7">
    <location>
        <begin position="307"/>
        <end position="339"/>
    </location>
</feature>
<evidence type="ECO:0000256" key="2">
    <source>
        <dbReference type="ARBA" id="ARBA00022679"/>
    </source>
</evidence>
<evidence type="ECO:0000313" key="9">
    <source>
        <dbReference type="EMBL" id="KAF9481038.1"/>
    </source>
</evidence>
<dbReference type="Gene3D" id="1.10.510.10">
    <property type="entry name" value="Transferase(Phosphotransferase) domain 1"/>
    <property type="match status" value="1"/>
</dbReference>
<evidence type="ECO:0000259" key="8">
    <source>
        <dbReference type="PROSITE" id="PS50011"/>
    </source>
</evidence>
<feature type="compositionally biased region" description="Pro residues" evidence="7">
    <location>
        <begin position="131"/>
        <end position="140"/>
    </location>
</feature>
<keyword evidence="3 6" id="KW-0547">Nucleotide-binding</keyword>
<dbReference type="GO" id="GO:0000196">
    <property type="term" value="P:cell integrity MAPK cascade"/>
    <property type="evidence" value="ECO:0007669"/>
    <property type="project" value="UniProtKB-ARBA"/>
</dbReference>
<feature type="compositionally biased region" description="Low complexity" evidence="7">
    <location>
        <begin position="802"/>
        <end position="812"/>
    </location>
</feature>
<feature type="compositionally biased region" description="Polar residues" evidence="7">
    <location>
        <begin position="610"/>
        <end position="625"/>
    </location>
</feature>
<dbReference type="InterPro" id="IPR050538">
    <property type="entry name" value="MAP_kinase_kinase_kinase"/>
</dbReference>
<feature type="region of interest" description="Disordered" evidence="7">
    <location>
        <begin position="473"/>
        <end position="847"/>
    </location>
</feature>
<keyword evidence="2" id="KW-0808">Transferase</keyword>
<feature type="compositionally biased region" description="Low complexity" evidence="7">
    <location>
        <begin position="318"/>
        <end position="327"/>
    </location>
</feature>
<feature type="compositionally biased region" description="Polar residues" evidence="7">
    <location>
        <begin position="473"/>
        <end position="496"/>
    </location>
</feature>
<evidence type="ECO:0000256" key="7">
    <source>
        <dbReference type="SAM" id="MobiDB-lite"/>
    </source>
</evidence>
<dbReference type="PROSITE" id="PS00108">
    <property type="entry name" value="PROTEIN_KINASE_ST"/>
    <property type="match status" value="1"/>
</dbReference>
<feature type="compositionally biased region" description="Basic and acidic residues" evidence="7">
    <location>
        <begin position="955"/>
        <end position="966"/>
    </location>
</feature>
<dbReference type="PANTHER" id="PTHR48016:SF48">
    <property type="entry name" value="SERINE_THREONINE-PROTEIN KINASE BCK1_SLK1_SSP31"/>
    <property type="match status" value="1"/>
</dbReference>
<evidence type="ECO:0000256" key="6">
    <source>
        <dbReference type="PROSITE-ProRule" id="PRU10141"/>
    </source>
</evidence>
<feature type="compositionally biased region" description="Polar residues" evidence="7">
    <location>
        <begin position="385"/>
        <end position="403"/>
    </location>
</feature>
<feature type="compositionally biased region" description="Pro residues" evidence="7">
    <location>
        <begin position="632"/>
        <end position="646"/>
    </location>
</feature>
<dbReference type="InterPro" id="IPR011009">
    <property type="entry name" value="Kinase-like_dom_sf"/>
</dbReference>
<dbReference type="PROSITE" id="PS50011">
    <property type="entry name" value="PROTEIN_KINASE_DOM"/>
    <property type="match status" value="1"/>
</dbReference>
<feature type="compositionally biased region" description="Low complexity" evidence="7">
    <location>
        <begin position="832"/>
        <end position="845"/>
    </location>
</feature>
<dbReference type="FunFam" id="3.30.200.20:FF:000387">
    <property type="entry name" value="Serine/threonine-protein kinase STE11"/>
    <property type="match status" value="1"/>
</dbReference>
<reference evidence="9" key="1">
    <citation type="submission" date="2020-11" db="EMBL/GenBank/DDBJ databases">
        <authorList>
            <consortium name="DOE Joint Genome Institute"/>
            <person name="Ahrendt S."/>
            <person name="Riley R."/>
            <person name="Andreopoulos W."/>
            <person name="Labutti K."/>
            <person name="Pangilinan J."/>
            <person name="Ruiz-Duenas F.J."/>
            <person name="Barrasa J.M."/>
            <person name="Sanchez-Garcia M."/>
            <person name="Camarero S."/>
            <person name="Miyauchi S."/>
            <person name="Serrano A."/>
            <person name="Linde D."/>
            <person name="Babiker R."/>
            <person name="Drula E."/>
            <person name="Ayuso-Fernandez I."/>
            <person name="Pacheco R."/>
            <person name="Padilla G."/>
            <person name="Ferreira P."/>
            <person name="Barriuso J."/>
            <person name="Kellner H."/>
            <person name="Castanera R."/>
            <person name="Alfaro M."/>
            <person name="Ramirez L."/>
            <person name="Pisabarro A.G."/>
            <person name="Kuo A."/>
            <person name="Tritt A."/>
            <person name="Lipzen A."/>
            <person name="He G."/>
            <person name="Yan M."/>
            <person name="Ng V."/>
            <person name="Cullen D."/>
            <person name="Martin F."/>
            <person name="Rosso M.-N."/>
            <person name="Henrissat B."/>
            <person name="Hibbett D."/>
            <person name="Martinez A.T."/>
            <person name="Grigoriev I.V."/>
        </authorList>
    </citation>
    <scope>NUCLEOTIDE SEQUENCE</scope>
    <source>
        <strain evidence="9">CIRM-BRFM 674</strain>
    </source>
</reference>
<feature type="domain" description="Protein kinase" evidence="8">
    <location>
        <begin position="1145"/>
        <end position="1411"/>
    </location>
</feature>
<dbReference type="Proteomes" id="UP000807469">
    <property type="component" value="Unassembled WGS sequence"/>
</dbReference>
<keyword evidence="4" id="KW-0418">Kinase</keyword>
<dbReference type="SMART" id="SM00220">
    <property type="entry name" value="S_TKc"/>
    <property type="match status" value="1"/>
</dbReference>
<feature type="region of interest" description="Disordered" evidence="7">
    <location>
        <begin position="865"/>
        <end position="1015"/>
    </location>
</feature>
<feature type="region of interest" description="Disordered" evidence="7">
    <location>
        <begin position="1"/>
        <end position="188"/>
    </location>
</feature>
<accession>A0A9P5Z423</accession>
<feature type="region of interest" description="Disordered" evidence="7">
    <location>
        <begin position="1040"/>
        <end position="1062"/>
    </location>
</feature>
<dbReference type="InterPro" id="IPR008271">
    <property type="entry name" value="Ser/Thr_kinase_AS"/>
</dbReference>
<dbReference type="Pfam" id="PF00069">
    <property type="entry name" value="Pkinase"/>
    <property type="match status" value="1"/>
</dbReference>
<name>A0A9P5Z423_9AGAR</name>
<dbReference type="InterPro" id="IPR000719">
    <property type="entry name" value="Prot_kinase_dom"/>
</dbReference>
<dbReference type="OrthoDB" id="266718at2759"/>
<gene>
    <name evidence="9" type="ORF">BDN70DRAFT_855927</name>
</gene>
<protein>
    <submittedName>
        <fullName evidence="9">Pkinase-domain-containing protein</fullName>
    </submittedName>
</protein>
<feature type="binding site" evidence="6">
    <location>
        <position position="1174"/>
    </location>
    <ligand>
        <name>ATP</name>
        <dbReference type="ChEBI" id="CHEBI:30616"/>
    </ligand>
</feature>
<dbReference type="SUPFAM" id="SSF56112">
    <property type="entry name" value="Protein kinase-like (PK-like)"/>
    <property type="match status" value="1"/>
</dbReference>
<sequence length="1423" mass="155555">MSEDSRAAKQKRKLIVANPGSESDDDLKDHPSRPNGIARPSMNNSGPRNPPYPSTVPPQATQHKQPPSLPTTYATPSGPQAPVSPDSTGSQSTPPSTPSLHAPSGSVDLDSPSMPTHVPESNPYTDRPHYEPLPPQPAAPRRPSKTFPTSYQKPFGGRPIGKPTPESYTRRLRTGTSPTVDPYGGPPPAADRVIFVTADSERYVTVDLTGMKTAAQIRELILSKLHMYTEDEAHPYLIYQTEIGAYAIGDPLTDDHLVALCRDHGDSKGTLKFLVTHSFAPVQEPPPPSQPIEYGPISSSYNQVVKPLRTRPRHSSRSRNGSFSSASEKATPEGLNGYEADLDYPEREATAQLARPPQNHLPSSPPKQASLPPNSPRRPGLGNHARSSSPEQPISPLPTSDRTTNPRKDAHALPPIPMAPPPLSPSRPSFPVFDESSSALTVLHDWRMHSRSGSDAAADRDLASRTASEQYFELSTRQLRSHNHPSLQQLRSQPSRDTMRPPHSRRTYDDDDPAQEIIVPSNSRPGDEMDRVSPTLARPRRPGQNSYGQRPTSPYTSRSHIAQNAPSRPQPTVPPVTKSRANLPISSNVLVHWKGEEGGRKPPPPPSSSNWQGTSRLAKSMTKSMDNLKMASPPPMRRNQVPPTPQLPITVSRPGSNMRDAYSPSSTLGIGGMPGMPRSYDTSPRFVRPLPVQGSPHAAPSDVFQNSSSQYGSRGGYGSTLVSPSQDPYPRPQSAAGDTISPTRGYPRLQSPTSYGSNLDTGEYNRSPRTISPNRNYHSPGVIPGPRPRPTHTSNHSDRSSGPETSNTSNTPPLTPQSQHDSEASPPLSPNSVTDVTSTSGSDMTLKQEGQKYFANILQAAANGTYMQPPLLPQAQQPPSRPTRQLSPPPPLASSTSLDAFGPEEDDDDSDEGDGTWIVPPEPSKNSARPPLKVQIENSTSTSSSSSSRNGDVSTMERDSRPEPPPKEPPPSSYRPPAAVAVNANNHANNLLRAPQLRPESTFIDPDSDNWAPRPPPENIYEELEKFFPKHDLDKPVIEATSGETSPTNAEPTAALPPPLPVADHDRARIRAKKSIRIVAQEHKRKIDRTSKAADMISQKDNMMRKRSTKLWGSRLEEVTTLQVRNNPVISVPESPSGGPTTFKWVRGELIGKGTYGRVYLALNATTGEMIAVKQVELPQTASDKNDSRQHTVVQALKLESETLRDLDHPNIVQYLGFEETPANLSIFLEYVPGGSVGSCLHKHGKFADNVTRSFTAQILSGLEYLHSKGILHRDMKADNILVEMSGICKISDFGISKRTEDLHGGAFTAMQGTVFWMAPEVVNAQKKGYNFKVDIWSVGCVVLEMWAGMRPWIGEEMVAVMFKLYQSKQPPPVPEDIVLSEEADDFRRKCFAINPEERPSAAELRKHPYLILPPGWVFNGFT</sequence>
<organism evidence="9 10">
    <name type="scientific">Pholiota conissans</name>
    <dbReference type="NCBI Taxonomy" id="109636"/>
    <lineage>
        <taxon>Eukaryota</taxon>
        <taxon>Fungi</taxon>
        <taxon>Dikarya</taxon>
        <taxon>Basidiomycota</taxon>
        <taxon>Agaricomycotina</taxon>
        <taxon>Agaricomycetes</taxon>
        <taxon>Agaricomycetidae</taxon>
        <taxon>Agaricales</taxon>
        <taxon>Agaricineae</taxon>
        <taxon>Strophariaceae</taxon>
        <taxon>Pholiota</taxon>
    </lineage>
</organism>
<feature type="compositionally biased region" description="Polar residues" evidence="7">
    <location>
        <begin position="57"/>
        <end position="78"/>
    </location>
</feature>
<feature type="compositionally biased region" description="Polar residues" evidence="7">
    <location>
        <begin position="750"/>
        <end position="760"/>
    </location>
</feature>
<feature type="compositionally biased region" description="Basic residues" evidence="7">
    <location>
        <begin position="308"/>
        <end position="317"/>
    </location>
</feature>
<dbReference type="InterPro" id="IPR017441">
    <property type="entry name" value="Protein_kinase_ATP_BS"/>
</dbReference>
<keyword evidence="10" id="KW-1185">Reference proteome</keyword>
<feature type="compositionally biased region" description="Polar residues" evidence="7">
    <location>
        <begin position="543"/>
        <end position="567"/>
    </location>
</feature>
<feature type="compositionally biased region" description="Low complexity" evidence="7">
    <location>
        <begin position="939"/>
        <end position="948"/>
    </location>
</feature>
<feature type="compositionally biased region" description="Acidic residues" evidence="7">
    <location>
        <begin position="902"/>
        <end position="914"/>
    </location>
</feature>
<dbReference type="PANTHER" id="PTHR48016">
    <property type="entry name" value="MAP KINASE KINASE KINASE SSK2-RELATED-RELATED"/>
    <property type="match status" value="1"/>
</dbReference>
<keyword evidence="5 6" id="KW-0067">ATP-binding</keyword>